<evidence type="ECO:0000313" key="4">
    <source>
        <dbReference type="Proteomes" id="UP001138768"/>
    </source>
</evidence>
<proteinExistence type="predicted"/>
<dbReference type="EMBL" id="NRRY01000010">
    <property type="protein sequence ID" value="MBK1618465.1"/>
    <property type="molecule type" value="Genomic_DNA"/>
</dbReference>
<keyword evidence="2" id="KW-0342">GTP-binding</keyword>
<evidence type="ECO:0000256" key="1">
    <source>
        <dbReference type="ARBA" id="ARBA00022741"/>
    </source>
</evidence>
<reference evidence="3 4" key="1">
    <citation type="journal article" date="2020" name="Microorganisms">
        <title>Osmotic Adaptation and Compatible Solute Biosynthesis of Phototrophic Bacteria as Revealed from Genome Analyses.</title>
        <authorList>
            <person name="Imhoff J.F."/>
            <person name="Rahn T."/>
            <person name="Kunzel S."/>
            <person name="Keller A."/>
            <person name="Neulinger S.C."/>
        </authorList>
    </citation>
    <scope>NUCLEOTIDE SEQUENCE [LARGE SCALE GENOMIC DNA]</scope>
    <source>
        <strain evidence="3 4">DSM 25653</strain>
    </source>
</reference>
<accession>A0A9X1B3J2</accession>
<dbReference type="Proteomes" id="UP001138768">
    <property type="component" value="Unassembled WGS sequence"/>
</dbReference>
<evidence type="ECO:0000256" key="2">
    <source>
        <dbReference type="ARBA" id="ARBA00023134"/>
    </source>
</evidence>
<sequence length="365" mass="39160">MTSGVEFSETTTTPINVAAEHGERLLEANVHIPCVRCPSIDSIRFQRMTINLNRRRLLQACGLGVAAPFLQPQTLSAIGLAADASPVPLQPVLPPSPVAPRLFRLNPSRHYQLHDDLHASCLAFGPRSQRVVDLLVDAPVFGDTGPVAAQALEAEGFDGWDWLALIIDAADPQALADANAVAVRLERQDIYLRFALVLEDDTPPESAALVTLNQALDGVVLFGPAADGPVQRTAPEATAMALLEHFLIPCGLIGIDISDVRYMLRQGLGMHRAVGANCLSATEVAFSSPFGLVETLNALATDEPLEQAQVAMVWLAGWMDVQIEEFDAVSNALVDLMMLDANTMVGMGVSPQMAEGQRNLVLLYG</sequence>
<organism evidence="3 4">
    <name type="scientific">Lamprobacter modestohalophilus</name>
    <dbReference type="NCBI Taxonomy" id="1064514"/>
    <lineage>
        <taxon>Bacteria</taxon>
        <taxon>Pseudomonadati</taxon>
        <taxon>Pseudomonadota</taxon>
        <taxon>Gammaproteobacteria</taxon>
        <taxon>Chromatiales</taxon>
        <taxon>Chromatiaceae</taxon>
        <taxon>Lamprobacter</taxon>
    </lineage>
</organism>
<evidence type="ECO:0000313" key="3">
    <source>
        <dbReference type="EMBL" id="MBK1618465.1"/>
    </source>
</evidence>
<keyword evidence="4" id="KW-1185">Reference proteome</keyword>
<dbReference type="InterPro" id="IPR008280">
    <property type="entry name" value="Tub_FtsZ_C"/>
</dbReference>
<dbReference type="AlphaFoldDB" id="A0A9X1B3J2"/>
<name>A0A9X1B3J2_9GAMM</name>
<keyword evidence="1" id="KW-0547">Nucleotide-binding</keyword>
<dbReference type="SUPFAM" id="SSF55307">
    <property type="entry name" value="Tubulin C-terminal domain-like"/>
    <property type="match status" value="1"/>
</dbReference>
<gene>
    <name evidence="3" type="ORF">CKO42_08445</name>
</gene>
<comment type="caution">
    <text evidence="3">The sequence shown here is derived from an EMBL/GenBank/DDBJ whole genome shotgun (WGS) entry which is preliminary data.</text>
</comment>
<dbReference type="GO" id="GO:0005525">
    <property type="term" value="F:GTP binding"/>
    <property type="evidence" value="ECO:0007669"/>
    <property type="project" value="UniProtKB-KW"/>
</dbReference>
<protein>
    <submittedName>
        <fullName evidence="3">Uncharacterized protein</fullName>
    </submittedName>
</protein>